<evidence type="ECO:0000256" key="3">
    <source>
        <dbReference type="ARBA" id="ARBA00022989"/>
    </source>
</evidence>
<gene>
    <name evidence="7" type="primary">Mo01413</name>
    <name evidence="7" type="ORF">E5Q_01413</name>
</gene>
<keyword evidence="4 6" id="KW-0472">Membrane</keyword>
<dbReference type="RefSeq" id="XP_014565102.1">
    <property type="nucleotide sequence ID" value="XM_014709616.1"/>
</dbReference>
<feature type="transmembrane region" description="Helical" evidence="6">
    <location>
        <begin position="176"/>
        <end position="197"/>
    </location>
</feature>
<feature type="transmembrane region" description="Helical" evidence="6">
    <location>
        <begin position="122"/>
        <end position="143"/>
    </location>
</feature>
<dbReference type="EMBL" id="BABT02000047">
    <property type="protein sequence ID" value="GAA94759.1"/>
    <property type="molecule type" value="Genomic_DNA"/>
</dbReference>
<comment type="caution">
    <text evidence="7">The sequence shown here is derived from an EMBL/GenBank/DDBJ whole genome shotgun (WGS) entry which is preliminary data.</text>
</comment>
<feature type="transmembrane region" description="Helical" evidence="6">
    <location>
        <begin position="222"/>
        <end position="240"/>
    </location>
</feature>
<comment type="subcellular location">
    <subcellularLocation>
        <location evidence="1">Membrane</location>
        <topology evidence="1">Multi-pass membrane protein</topology>
    </subcellularLocation>
</comment>
<dbReference type="AlphaFoldDB" id="G7DW71"/>
<feature type="compositionally biased region" description="Polar residues" evidence="5">
    <location>
        <begin position="22"/>
        <end position="35"/>
    </location>
</feature>
<evidence type="ECO:0000256" key="1">
    <source>
        <dbReference type="ARBA" id="ARBA00004141"/>
    </source>
</evidence>
<reference evidence="7 8" key="1">
    <citation type="journal article" date="2011" name="J. Gen. Appl. Microbiol.">
        <title>Draft genome sequencing of the enigmatic basidiomycete Mixia osmundae.</title>
        <authorList>
            <person name="Nishida H."/>
            <person name="Nagatsuka Y."/>
            <person name="Sugiyama J."/>
        </authorList>
    </citation>
    <scope>NUCLEOTIDE SEQUENCE [LARGE SCALE GENOMIC DNA]</scope>
    <source>
        <strain evidence="8">CBS 9802 / IAM 14324 / JCM 22182 / KY 12970</strain>
    </source>
</reference>
<reference evidence="7 8" key="2">
    <citation type="journal article" date="2012" name="Open Biol.">
        <title>Characteristics of nucleosomes and linker DNA regions on the genome of the basidiomycete Mixia osmundae revealed by mono- and dinucleosome mapping.</title>
        <authorList>
            <person name="Nishida H."/>
            <person name="Kondo S."/>
            <person name="Matsumoto T."/>
            <person name="Suzuki Y."/>
            <person name="Yoshikawa H."/>
            <person name="Taylor T.D."/>
            <person name="Sugiyama J."/>
        </authorList>
    </citation>
    <scope>NUCLEOTIDE SEQUENCE [LARGE SCALE GENOMIC DNA]</scope>
    <source>
        <strain evidence="8">CBS 9802 / IAM 14324 / JCM 22182 / KY 12970</strain>
    </source>
</reference>
<dbReference type="PANTHER" id="PTHR12570">
    <property type="match status" value="1"/>
</dbReference>
<dbReference type="eggNOG" id="ENOG502QU4F">
    <property type="taxonomic scope" value="Eukaryota"/>
</dbReference>
<feature type="compositionally biased region" description="Basic and acidic residues" evidence="5">
    <location>
        <begin position="552"/>
        <end position="561"/>
    </location>
</feature>
<dbReference type="Proteomes" id="UP000009131">
    <property type="component" value="Unassembled WGS sequence"/>
</dbReference>
<proteinExistence type="predicted"/>
<dbReference type="PANTHER" id="PTHR12570:SF82">
    <property type="entry name" value="NIPA-LIKE PROTEIN 3"/>
    <property type="match status" value="1"/>
</dbReference>
<evidence type="ECO:0000256" key="2">
    <source>
        <dbReference type="ARBA" id="ARBA00022692"/>
    </source>
</evidence>
<evidence type="ECO:0000256" key="6">
    <source>
        <dbReference type="SAM" id="Phobius"/>
    </source>
</evidence>
<dbReference type="Gene3D" id="1.10.3730.20">
    <property type="match status" value="1"/>
</dbReference>
<name>G7DW71_MIXOS</name>
<keyword evidence="8" id="KW-1185">Reference proteome</keyword>
<organism evidence="7 8">
    <name type="scientific">Mixia osmundae (strain CBS 9802 / IAM 14324 / JCM 22182 / KY 12970)</name>
    <dbReference type="NCBI Taxonomy" id="764103"/>
    <lineage>
        <taxon>Eukaryota</taxon>
        <taxon>Fungi</taxon>
        <taxon>Dikarya</taxon>
        <taxon>Basidiomycota</taxon>
        <taxon>Pucciniomycotina</taxon>
        <taxon>Mixiomycetes</taxon>
        <taxon>Mixiales</taxon>
        <taxon>Mixiaceae</taxon>
        <taxon>Mixia</taxon>
    </lineage>
</organism>
<dbReference type="SUPFAM" id="SSF103481">
    <property type="entry name" value="Multidrug resistance efflux transporter EmrE"/>
    <property type="match status" value="1"/>
</dbReference>
<keyword evidence="2 6" id="KW-0812">Transmembrane</keyword>
<dbReference type="InterPro" id="IPR037185">
    <property type="entry name" value="EmrE-like"/>
</dbReference>
<feature type="transmembrane region" description="Helical" evidence="6">
    <location>
        <begin position="392"/>
        <end position="413"/>
    </location>
</feature>
<feature type="compositionally biased region" description="Basic and acidic residues" evidence="5">
    <location>
        <begin position="524"/>
        <end position="539"/>
    </location>
</feature>
<dbReference type="Pfam" id="PF05653">
    <property type="entry name" value="Mg_trans_NIPA"/>
    <property type="match status" value="1"/>
</dbReference>
<dbReference type="GO" id="GO:0015095">
    <property type="term" value="F:magnesium ion transmembrane transporter activity"/>
    <property type="evidence" value="ECO:0007669"/>
    <property type="project" value="InterPro"/>
</dbReference>
<dbReference type="InterPro" id="IPR008521">
    <property type="entry name" value="Mg_trans_NIPA"/>
</dbReference>
<feature type="transmembrane region" description="Helical" evidence="6">
    <location>
        <begin position="149"/>
        <end position="169"/>
    </location>
</feature>
<evidence type="ECO:0000313" key="7">
    <source>
        <dbReference type="EMBL" id="GAA94759.1"/>
    </source>
</evidence>
<accession>G7DW71</accession>
<protein>
    <submittedName>
        <fullName evidence="7">Uncharacterized protein</fullName>
    </submittedName>
</protein>
<keyword evidence="3 6" id="KW-1133">Transmembrane helix</keyword>
<evidence type="ECO:0000256" key="4">
    <source>
        <dbReference type="ARBA" id="ARBA00023136"/>
    </source>
</evidence>
<feature type="region of interest" description="Disordered" evidence="5">
    <location>
        <begin position="22"/>
        <end position="52"/>
    </location>
</feature>
<dbReference type="HOGENOM" id="CLU_033925_0_0_1"/>
<dbReference type="OMA" id="DPNEANQ"/>
<evidence type="ECO:0000313" key="8">
    <source>
        <dbReference type="Proteomes" id="UP000009131"/>
    </source>
</evidence>
<evidence type="ECO:0000256" key="5">
    <source>
        <dbReference type="SAM" id="MobiDB-lite"/>
    </source>
</evidence>
<dbReference type="OrthoDB" id="165382at2759"/>
<feature type="region of interest" description="Disordered" evidence="5">
    <location>
        <begin position="499"/>
        <end position="596"/>
    </location>
</feature>
<dbReference type="InParanoid" id="G7DW71"/>
<feature type="transmembrane region" description="Helical" evidence="6">
    <location>
        <begin position="359"/>
        <end position="380"/>
    </location>
</feature>
<dbReference type="GO" id="GO:0016020">
    <property type="term" value="C:membrane"/>
    <property type="evidence" value="ECO:0007669"/>
    <property type="project" value="UniProtKB-SubCell"/>
</dbReference>
<feature type="transmembrane region" description="Helical" evidence="6">
    <location>
        <begin position="78"/>
        <end position="101"/>
    </location>
</feature>
<feature type="transmembrane region" description="Helical" evidence="6">
    <location>
        <begin position="419"/>
        <end position="441"/>
    </location>
</feature>
<sequence>MSTFDIWGSADPFNASMPVNSTASNSTLPGSNATSIIDPDQPAASLNDTTTPDGDPSLGGLLGLGNDSVLNQYSAADFFIGLAITLGASVLNAAGLNLTKLDHVRNDMLPRDKRRPDWQRPLWWCGLIAYILSQLVGSTLALAYLRAEYVAPLGSASLIFNFIFASILVGTKITKLDIIGTVTIVVGVVGVVAFGNIRKTSEDPEANLDLDSLKALWARPSWLVYLVCLEAITIVLFWAAGITDDVLHEREEIGDKHELETDGDDRAIAAMQAAARARASVPDTSLVATLHQRQTHLRSTLTRKGIRWSQSRSDVIVKKLAGSMWAVSGGLLAGQSLVFAKSTVKLVTNAMNSTNGSQFSFLTIIIAVLLLVTAVVQVYCLNKGLKAYDSTLVVPIFFAVYTASGFINSLIYLNETGVYKVWVFTCIWLSMLVLVIGVGILSSKKPETTLKPTVEDDEEEMLRTDGIPKDAIPLTRKAFTSVKSTMSYLGETARNTTANVRDRQLLPGKSNGYIQTPEPEETVWDSRDLSDSDDEHSGGDKAWQPSKNALRRTYDDVKPGEEEFGSFVHQDQLLNESAERDSLDGLDGEDEPRRPS</sequence>